<name>A0A9Q0YCU3_HOLLE</name>
<comment type="caution">
    <text evidence="1">The sequence shown here is derived from an EMBL/GenBank/DDBJ whole genome shotgun (WGS) entry which is preliminary data.</text>
</comment>
<dbReference type="OrthoDB" id="10442377at2759"/>
<evidence type="ECO:0000313" key="2">
    <source>
        <dbReference type="Proteomes" id="UP001152320"/>
    </source>
</evidence>
<proteinExistence type="predicted"/>
<accession>A0A9Q0YCU3</accession>
<dbReference type="EMBL" id="JAIZAY010000047">
    <property type="protein sequence ID" value="KAJ8019254.1"/>
    <property type="molecule type" value="Genomic_DNA"/>
</dbReference>
<dbReference type="PANTHER" id="PTHR46312">
    <property type="entry name" value="NACHT DOMAIN-CONTAINING PROTEIN"/>
    <property type="match status" value="1"/>
</dbReference>
<gene>
    <name evidence="1" type="ORF">HOLleu_42264</name>
</gene>
<protein>
    <submittedName>
        <fullName evidence="1">Uncharacterized protein</fullName>
    </submittedName>
</protein>
<organism evidence="1 2">
    <name type="scientific">Holothuria leucospilota</name>
    <name type="common">Black long sea cucumber</name>
    <name type="synonym">Mertensiothuria leucospilota</name>
    <dbReference type="NCBI Taxonomy" id="206669"/>
    <lineage>
        <taxon>Eukaryota</taxon>
        <taxon>Metazoa</taxon>
        <taxon>Echinodermata</taxon>
        <taxon>Eleutherozoa</taxon>
        <taxon>Echinozoa</taxon>
        <taxon>Holothuroidea</taxon>
        <taxon>Aspidochirotacea</taxon>
        <taxon>Aspidochirotida</taxon>
        <taxon>Holothuriidae</taxon>
        <taxon>Holothuria</taxon>
    </lineage>
</organism>
<keyword evidence="2" id="KW-1185">Reference proteome</keyword>
<evidence type="ECO:0000313" key="1">
    <source>
        <dbReference type="EMBL" id="KAJ8019254.1"/>
    </source>
</evidence>
<reference evidence="1" key="1">
    <citation type="submission" date="2021-10" db="EMBL/GenBank/DDBJ databases">
        <title>Tropical sea cucumber genome reveals ecological adaptation and Cuvierian tubules defense mechanism.</title>
        <authorList>
            <person name="Chen T."/>
        </authorList>
    </citation>
    <scope>NUCLEOTIDE SEQUENCE</scope>
    <source>
        <strain evidence="1">Nanhai2018</strain>
        <tissue evidence="1">Muscle</tissue>
    </source>
</reference>
<dbReference type="Proteomes" id="UP001152320">
    <property type="component" value="Unassembled WGS sequence"/>
</dbReference>
<sequence length="371" mass="43272">MTDVMKMIMTPVFHHVEVILTTRYLPKHYAPNTKRLRLLGFDDKARDEYIKKAVVGDDVVVANAIKQRLHENPILSDLCQIPLFFAIFAHLSHENKDFQKFKTVTNFFQYMIKCFHSHMRNKMEDTNVQRYHMFEDHHTELDKVAFKGLSKRNQQIVWKKRELIPKLGKDFYDQYIRTGILVEEVFDDISRSDSASSDHYQRDQYQKEVRFYHKVFCEWYAAHHLAKYVIALNDSARLHEVLRYMDPLDLQYCYRFACGLNPDAAGRIINHVKETEGGNKFAVLCILEKGGRVEDILDTVKGLCSRGIPFKNNDNKLLQRSTIQLLEIASSHKDKVVPNLRKVGAGCVFIVVDTLPICHSPMSHYRSDMVT</sequence>
<dbReference type="AlphaFoldDB" id="A0A9Q0YCU3"/>
<dbReference type="PANTHER" id="PTHR46312:SF2">
    <property type="entry name" value="NUCLEOTIDE-BINDING OLIGOMERIZATION DOMAIN-CONTAINING PROTEIN 2-LIKE"/>
    <property type="match status" value="1"/>
</dbReference>